<feature type="domain" description="DUF7033" evidence="1">
    <location>
        <begin position="90"/>
        <end position="177"/>
    </location>
</feature>
<dbReference type="Pfam" id="PF23019">
    <property type="entry name" value="DUF7033"/>
    <property type="match status" value="1"/>
</dbReference>
<dbReference type="EMBL" id="FNVS01000001">
    <property type="protein sequence ID" value="SEF46118.1"/>
    <property type="molecule type" value="Genomic_DNA"/>
</dbReference>
<keyword evidence="3" id="KW-1185">Reference proteome</keyword>
<reference evidence="2 3" key="1">
    <citation type="submission" date="2016-10" db="EMBL/GenBank/DDBJ databases">
        <authorList>
            <person name="Varghese N."/>
            <person name="Submissions S."/>
        </authorList>
    </citation>
    <scope>NUCLEOTIDE SEQUENCE [LARGE SCALE GENOMIC DNA]</scope>
    <source>
        <strain evidence="2 3">DSM 29073</strain>
    </source>
</reference>
<dbReference type="Proteomes" id="UP000236725">
    <property type="component" value="Unassembled WGS sequence"/>
</dbReference>
<name>A0A8G2BTX4_9BACT</name>
<evidence type="ECO:0000313" key="3">
    <source>
        <dbReference type="Proteomes" id="UP000236725"/>
    </source>
</evidence>
<dbReference type="RefSeq" id="WP_103982231.1">
    <property type="nucleotide sequence ID" value="NZ_FNVS01000001.1"/>
</dbReference>
<proteinExistence type="predicted"/>
<evidence type="ECO:0000313" key="2">
    <source>
        <dbReference type="EMBL" id="SEF46118.1"/>
    </source>
</evidence>
<accession>A0A8G2BTX4</accession>
<dbReference type="CDD" id="cd10931">
    <property type="entry name" value="CE4_u7"/>
    <property type="match status" value="1"/>
</dbReference>
<protein>
    <recommendedName>
        <fullName evidence="1">DUF7033 domain-containing protein</fullName>
    </recommendedName>
</protein>
<dbReference type="InterPro" id="IPR054297">
    <property type="entry name" value="DUF7033"/>
</dbReference>
<sequence length="439" mass="50714">MVKSPEIEYIISFMIGGNQAETFGSLVGYTSDRNKFHHYKVVIIPSPFFNEDVYGTQASMPSFPLQEIEGVPLLFGSSKTEWYGETWVVHADIVASAYFLLTRYEEIRKRNIRDAHGRFPGKESIPCKAGFIHRPIVDEYGKLLRQWLRQTYIKVPEPEACINKIWLTHDVDVPFFCRTLHSFMRETIKGDGFLKACKYVHAPLTSDPYYTFPWLLERDASVQDSVGKTQCESVYFFKAGGKTIYDKPNYCLFSKDIKELFKLCQAKEAQIGLHSSYEAGIKPSLIRREQELLKRATGEAIFYNRHHFLNAREPEDLDWLERTGITDDFTIGYADVAGFRLGTCRPVSWINPINKRISSLTLHPLSIMDCSLSEPQYMGMSYEEALAYCLQIIEQVRQANGELVLLWHNDTISTHQKKPVTVNWQKELYHTLTEELKRI</sequence>
<comment type="caution">
    <text evidence="2">The sequence shown here is derived from an EMBL/GenBank/DDBJ whole genome shotgun (WGS) entry which is preliminary data.</text>
</comment>
<dbReference type="AlphaFoldDB" id="A0A8G2BTX4"/>
<organism evidence="2 3">
    <name type="scientific">Parabacteroides chinchillae</name>
    <dbReference type="NCBI Taxonomy" id="871327"/>
    <lineage>
        <taxon>Bacteria</taxon>
        <taxon>Pseudomonadati</taxon>
        <taxon>Bacteroidota</taxon>
        <taxon>Bacteroidia</taxon>
        <taxon>Bacteroidales</taxon>
        <taxon>Tannerellaceae</taxon>
        <taxon>Parabacteroides</taxon>
    </lineage>
</organism>
<evidence type="ECO:0000259" key="1">
    <source>
        <dbReference type="Pfam" id="PF23019"/>
    </source>
</evidence>
<gene>
    <name evidence="2" type="ORF">SAMN05444001_101283</name>
</gene>